<evidence type="ECO:0000313" key="3">
    <source>
        <dbReference type="Proteomes" id="UP000503399"/>
    </source>
</evidence>
<dbReference type="InterPro" id="IPR036873">
    <property type="entry name" value="Rhodanese-like_dom_sf"/>
</dbReference>
<dbReference type="AlphaFoldDB" id="A0A6F8ZIH1"/>
<dbReference type="CDD" id="cd00158">
    <property type="entry name" value="RHOD"/>
    <property type="match status" value="1"/>
</dbReference>
<protein>
    <submittedName>
        <fullName evidence="2">Sulfurtransferase</fullName>
    </submittedName>
</protein>
<evidence type="ECO:0000259" key="1">
    <source>
        <dbReference type="PROSITE" id="PS50206"/>
    </source>
</evidence>
<accession>A0A6F8ZIH1</accession>
<keyword evidence="2" id="KW-0808">Transferase</keyword>
<dbReference type="KEGG" id="hfv:R50_2245"/>
<dbReference type="Pfam" id="PF00581">
    <property type="entry name" value="Rhodanese"/>
    <property type="match status" value="1"/>
</dbReference>
<gene>
    <name evidence="2" type="ORF">R50_2245</name>
</gene>
<evidence type="ECO:0000313" key="2">
    <source>
        <dbReference type="EMBL" id="CAB1129742.1"/>
    </source>
</evidence>
<keyword evidence="3" id="KW-1185">Reference proteome</keyword>
<dbReference type="EMBL" id="LR778114">
    <property type="protein sequence ID" value="CAB1129742.1"/>
    <property type="molecule type" value="Genomic_DNA"/>
</dbReference>
<dbReference type="Gene3D" id="3.40.250.10">
    <property type="entry name" value="Rhodanese-like domain"/>
    <property type="match status" value="2"/>
</dbReference>
<proteinExistence type="predicted"/>
<feature type="domain" description="Rhodanese" evidence="1">
    <location>
        <begin position="143"/>
        <end position="230"/>
    </location>
</feature>
<organism evidence="2 3">
    <name type="scientific">Candidatus Hydrogenisulfobacillus filiaventi</name>
    <dbReference type="NCBI Taxonomy" id="2707344"/>
    <lineage>
        <taxon>Bacteria</taxon>
        <taxon>Bacillati</taxon>
        <taxon>Bacillota</taxon>
        <taxon>Clostridia</taxon>
        <taxon>Eubacteriales</taxon>
        <taxon>Clostridiales Family XVII. Incertae Sedis</taxon>
        <taxon>Candidatus Hydrogenisulfobacillus</taxon>
    </lineage>
</organism>
<dbReference type="SUPFAM" id="SSF52821">
    <property type="entry name" value="Rhodanese/Cell cycle control phosphatase"/>
    <property type="match status" value="2"/>
</dbReference>
<name>A0A6F8ZIH1_9FIRM</name>
<sequence length="231" mass="25389">MRWGADLPDPAPDPANPTKREVNTMATELSPQVAVQQANEGQLIFLDVRSAREYAGVRPAAAYNFPYHGRNWGAMVERALQGQKPPMALFAGDAEVAEAARRELEGVGLEVVFVWDRGIEAWKEAGLPTVEVADVTVDELAQDLERYEIIDVREPYEHRMGVIPGARLIPMNQLPEVIGTLDPSRPYAIVCASGSRSASVAAWMSQQGFKVANVVGGMNSWMRARHPITRP</sequence>
<dbReference type="PANTHER" id="PTHR43031">
    <property type="entry name" value="FAD-DEPENDENT OXIDOREDUCTASE"/>
    <property type="match status" value="1"/>
</dbReference>
<dbReference type="InterPro" id="IPR050229">
    <property type="entry name" value="GlpE_sulfurtransferase"/>
</dbReference>
<dbReference type="PANTHER" id="PTHR43031:SF17">
    <property type="entry name" value="SULFURTRANSFERASE YTWF-RELATED"/>
    <property type="match status" value="1"/>
</dbReference>
<reference evidence="2 3" key="1">
    <citation type="submission" date="2020-02" db="EMBL/GenBank/DDBJ databases">
        <authorList>
            <person name="Hogendoorn C."/>
        </authorList>
    </citation>
    <scope>NUCLEOTIDE SEQUENCE [LARGE SCALE GENOMIC DNA]</scope>
    <source>
        <strain evidence="2">R501</strain>
    </source>
</reference>
<dbReference type="GO" id="GO:0016740">
    <property type="term" value="F:transferase activity"/>
    <property type="evidence" value="ECO:0007669"/>
    <property type="project" value="UniProtKB-KW"/>
</dbReference>
<dbReference type="SMART" id="SM00450">
    <property type="entry name" value="RHOD"/>
    <property type="match status" value="2"/>
</dbReference>
<dbReference type="InterPro" id="IPR001763">
    <property type="entry name" value="Rhodanese-like_dom"/>
</dbReference>
<dbReference type="Proteomes" id="UP000503399">
    <property type="component" value="Chromosome"/>
</dbReference>
<dbReference type="PROSITE" id="PS50206">
    <property type="entry name" value="RHODANESE_3"/>
    <property type="match status" value="2"/>
</dbReference>
<feature type="domain" description="Rhodanese" evidence="1">
    <location>
        <begin position="39"/>
        <end position="131"/>
    </location>
</feature>